<reference evidence="1 2" key="2">
    <citation type="submission" date="2010-03" db="EMBL/GenBank/DDBJ databases">
        <authorList>
            <person name="Pajon A."/>
        </authorList>
    </citation>
    <scope>NUCLEOTIDE SEQUENCE [LARGE SCALE GENOMIC DNA]</scope>
    <source>
        <strain evidence="1 2">A2-162</strain>
    </source>
</reference>
<dbReference type="HOGENOM" id="CLU_097790_2_0_9"/>
<dbReference type="Proteomes" id="UP000008955">
    <property type="component" value="Chromosome"/>
</dbReference>
<dbReference type="PATRIC" id="fig|657314.3.peg.1143"/>
<organism evidence="1 2">
    <name type="scientific">Blautia obeum A2-162</name>
    <dbReference type="NCBI Taxonomy" id="657314"/>
    <lineage>
        <taxon>Bacteria</taxon>
        <taxon>Bacillati</taxon>
        <taxon>Bacillota</taxon>
        <taxon>Clostridia</taxon>
        <taxon>Lachnospirales</taxon>
        <taxon>Lachnospiraceae</taxon>
        <taxon>Blautia</taxon>
    </lineage>
</organism>
<evidence type="ECO:0000313" key="1">
    <source>
        <dbReference type="EMBL" id="CBL22780.1"/>
    </source>
</evidence>
<gene>
    <name evidence="1" type="ORF">CK5_13360</name>
</gene>
<dbReference type="InterPro" id="IPR019271">
    <property type="entry name" value="DUF2284_metal-binding"/>
</dbReference>
<evidence type="ECO:0000313" key="2">
    <source>
        <dbReference type="Proteomes" id="UP000008955"/>
    </source>
</evidence>
<dbReference type="Pfam" id="PF10050">
    <property type="entry name" value="DUF2284"/>
    <property type="match status" value="1"/>
</dbReference>
<reference evidence="1 2" key="1">
    <citation type="submission" date="2010-03" db="EMBL/GenBank/DDBJ databases">
        <title>The genome sequence of Ruminococcus obeum A2-162.</title>
        <authorList>
            <consortium name="metaHIT consortium -- http://www.metahit.eu/"/>
            <person name="Pajon A."/>
            <person name="Turner K."/>
            <person name="Parkhill J."/>
            <person name="Duncan S."/>
            <person name="Flint H."/>
        </authorList>
    </citation>
    <scope>NUCLEOTIDE SEQUENCE [LARGE SCALE GENOMIC DNA]</scope>
    <source>
        <strain evidence="1 2">A2-162</strain>
    </source>
</reference>
<accession>D4LYS7</accession>
<dbReference type="EMBL" id="FP929054">
    <property type="protein sequence ID" value="CBL22780.1"/>
    <property type="molecule type" value="Genomic_DNA"/>
</dbReference>
<keyword evidence="2" id="KW-1185">Reference proteome</keyword>
<proteinExistence type="predicted"/>
<name>D4LYS7_9FIRM</name>
<dbReference type="RefSeq" id="WP_015541614.1">
    <property type="nucleotide sequence ID" value="NC_021022.1"/>
</dbReference>
<dbReference type="KEGG" id="rob:CK5_13360"/>
<protein>
    <submittedName>
        <fullName evidence="1">Predicted metal-binding protein</fullName>
    </submittedName>
</protein>
<dbReference type="AlphaFoldDB" id="D4LYS7"/>
<sequence>MNYKALEKLALGSGFTHAVPLDPTTISLKQEVRDMCKNGCQQYARRWSCPPGCGSLNELREMICHYKKGILVQTVTELEDEFDWDGMMKAQNRHQEHFHLFLEKLCAFNPEFLPLGTGCCMICKTCSYPDAPCRFPQKRISSMEACGMVVSEVCRQNRLKYYYGPNTIAYVACVLVKGI</sequence>